<dbReference type="SUPFAM" id="SSF49899">
    <property type="entry name" value="Concanavalin A-like lectins/glucanases"/>
    <property type="match status" value="1"/>
</dbReference>
<evidence type="ECO:0000256" key="7">
    <source>
        <dbReference type="ARBA" id="ARBA00023180"/>
    </source>
</evidence>
<dbReference type="PROSITE" id="PS51762">
    <property type="entry name" value="GH16_2"/>
    <property type="match status" value="1"/>
</dbReference>
<protein>
    <submittedName>
        <fullName evidence="12">Glycoside hydrolase family 16 protein</fullName>
    </submittedName>
</protein>
<dbReference type="Proteomes" id="UP000305067">
    <property type="component" value="Unassembled WGS sequence"/>
</dbReference>
<dbReference type="InterPro" id="IPR005629">
    <property type="entry name" value="Skn1/Kre6/Sbg1"/>
</dbReference>
<dbReference type="AlphaFoldDB" id="A0A5C3QMH9"/>
<sequence length="551" mass="61445">MAAPAPPAQHRSPSPKPPDNTEEPRMGKNSSTVPAYLWDRDPELDDALHNYDPKRDGTLTSFTCFSGRGWMNMFALSILIVGLILLFTSYPIILFYRSHILRIAGWNLGGINGTGQVPDLPNMPTLIDKDTPEDVRKRTGWDGEKYRLVFSDEFNRDGRTFWPGDDPFWEAPDLHYWPTGNIEWYNPAAVTTEDGKLVITMEEMEIHGLNFRSGMIASWNKFCFTTGYIEVSISLPGSADAAGFWPAAWTLGNLGRAGFGASTEGTWPYSYDSCDIGTFPNQSNPDLTPAGAVNGGNGGGPLSFLPGQKLSACTCPGSDHPGPTVSTGRGAPEIDILEAEIDVERWVGRSSQSLQLAPYNFRYTYNNETPATTVHDHSTTHLNEYTGGPYQQAVSALTDIGTEPYGGDVYSPYAYEYWADPKKREDGYITWFTDGKPTWTVTSDSLVGDPYTTISSRIIPEEPMYMILNFGMAPSFQRQDWSRLKFPAKMYVDYVRVYQREGTYEVSCSPATHPTAEYIEEHMNAYSNPNYTTWAQAGYGFPRNERYEGCS</sequence>
<evidence type="ECO:0000256" key="9">
    <source>
        <dbReference type="SAM" id="MobiDB-lite"/>
    </source>
</evidence>
<keyword evidence="6 10" id="KW-0472">Membrane</keyword>
<keyword evidence="12" id="KW-0378">Hydrolase</keyword>
<feature type="region of interest" description="Disordered" evidence="9">
    <location>
        <begin position="1"/>
        <end position="33"/>
    </location>
</feature>
<evidence type="ECO:0000259" key="11">
    <source>
        <dbReference type="PROSITE" id="PS51762"/>
    </source>
</evidence>
<evidence type="ECO:0000256" key="5">
    <source>
        <dbReference type="ARBA" id="ARBA00022989"/>
    </source>
</evidence>
<comment type="subcellular location">
    <subcellularLocation>
        <location evidence="1">Membrane</location>
        <topology evidence="1">Single-pass type II membrane protein</topology>
    </subcellularLocation>
</comment>
<evidence type="ECO:0000256" key="8">
    <source>
        <dbReference type="ARBA" id="ARBA00023316"/>
    </source>
</evidence>
<dbReference type="GO" id="GO:0006078">
    <property type="term" value="P:(1-&gt;6)-beta-D-glucan biosynthetic process"/>
    <property type="evidence" value="ECO:0007669"/>
    <property type="project" value="TreeGrafter"/>
</dbReference>
<evidence type="ECO:0000313" key="13">
    <source>
        <dbReference type="Proteomes" id="UP000305067"/>
    </source>
</evidence>
<dbReference type="Pfam" id="PF03935">
    <property type="entry name" value="SKN1_KRE6_Sbg1"/>
    <property type="match status" value="1"/>
</dbReference>
<keyword evidence="4" id="KW-0735">Signal-anchor</keyword>
<evidence type="ECO:0000256" key="10">
    <source>
        <dbReference type="SAM" id="Phobius"/>
    </source>
</evidence>
<evidence type="ECO:0000256" key="4">
    <source>
        <dbReference type="ARBA" id="ARBA00022968"/>
    </source>
</evidence>
<dbReference type="CDD" id="cd02180">
    <property type="entry name" value="GH16_fungal_KRE6_glucanase"/>
    <property type="match status" value="1"/>
</dbReference>
<comment type="similarity">
    <text evidence="2">Belongs to the SKN1/KRE6 family.</text>
</comment>
<organism evidence="12 13">
    <name type="scientific">Pterulicium gracile</name>
    <dbReference type="NCBI Taxonomy" id="1884261"/>
    <lineage>
        <taxon>Eukaryota</taxon>
        <taxon>Fungi</taxon>
        <taxon>Dikarya</taxon>
        <taxon>Basidiomycota</taxon>
        <taxon>Agaricomycotina</taxon>
        <taxon>Agaricomycetes</taxon>
        <taxon>Agaricomycetidae</taxon>
        <taxon>Agaricales</taxon>
        <taxon>Pleurotineae</taxon>
        <taxon>Pterulaceae</taxon>
        <taxon>Pterulicium</taxon>
    </lineage>
</organism>
<dbReference type="GO" id="GO:0005886">
    <property type="term" value="C:plasma membrane"/>
    <property type="evidence" value="ECO:0007669"/>
    <property type="project" value="TreeGrafter"/>
</dbReference>
<evidence type="ECO:0000256" key="2">
    <source>
        <dbReference type="ARBA" id="ARBA00010962"/>
    </source>
</evidence>
<evidence type="ECO:0000256" key="3">
    <source>
        <dbReference type="ARBA" id="ARBA00022692"/>
    </source>
</evidence>
<dbReference type="Gene3D" id="2.60.120.200">
    <property type="match status" value="2"/>
</dbReference>
<keyword evidence="13" id="KW-1185">Reference proteome</keyword>
<dbReference type="PANTHER" id="PTHR31361">
    <property type="entry name" value="BETA-GLUCAN SYNTHESIS-ASSOCIATED PROTEIN KRE6-RELATED"/>
    <property type="match status" value="1"/>
</dbReference>
<accession>A0A5C3QMH9</accession>
<name>A0A5C3QMH9_9AGAR</name>
<evidence type="ECO:0000313" key="12">
    <source>
        <dbReference type="EMBL" id="TFL01681.1"/>
    </source>
</evidence>
<dbReference type="GO" id="GO:0031505">
    <property type="term" value="P:fungal-type cell wall organization"/>
    <property type="evidence" value="ECO:0007669"/>
    <property type="project" value="TreeGrafter"/>
</dbReference>
<evidence type="ECO:0000256" key="1">
    <source>
        <dbReference type="ARBA" id="ARBA00004606"/>
    </source>
</evidence>
<keyword evidence="5 10" id="KW-1133">Transmembrane helix</keyword>
<dbReference type="InterPro" id="IPR000757">
    <property type="entry name" value="Beta-glucanase-like"/>
</dbReference>
<gene>
    <name evidence="12" type="ORF">BDV98DRAFT_65213</name>
</gene>
<keyword evidence="8" id="KW-0961">Cell wall biogenesis/degradation</keyword>
<dbReference type="STRING" id="1884261.A0A5C3QMH9"/>
<dbReference type="EMBL" id="ML178824">
    <property type="protein sequence ID" value="TFL01681.1"/>
    <property type="molecule type" value="Genomic_DNA"/>
</dbReference>
<dbReference type="OrthoDB" id="412647at2759"/>
<evidence type="ECO:0000256" key="6">
    <source>
        <dbReference type="ARBA" id="ARBA00023136"/>
    </source>
</evidence>
<dbReference type="GO" id="GO:0005789">
    <property type="term" value="C:endoplasmic reticulum membrane"/>
    <property type="evidence" value="ECO:0007669"/>
    <property type="project" value="TreeGrafter"/>
</dbReference>
<proteinExistence type="inferred from homology"/>
<dbReference type="PANTHER" id="PTHR31361:SF15">
    <property type="entry name" value="GH16 DOMAIN-CONTAINING PROTEIN"/>
    <property type="match status" value="1"/>
</dbReference>
<dbReference type="InterPro" id="IPR013320">
    <property type="entry name" value="ConA-like_dom_sf"/>
</dbReference>
<feature type="domain" description="GH16" evidence="11">
    <location>
        <begin position="139"/>
        <end position="503"/>
    </location>
</feature>
<keyword evidence="3 10" id="KW-0812">Transmembrane</keyword>
<dbReference type="FunFam" id="2.60.120.200:FF:000140">
    <property type="entry name" value="Beta-glucan synthesis-associated protein"/>
    <property type="match status" value="1"/>
</dbReference>
<keyword evidence="7" id="KW-0325">Glycoprotein</keyword>
<reference evidence="12 13" key="1">
    <citation type="journal article" date="2019" name="Nat. Ecol. Evol.">
        <title>Megaphylogeny resolves global patterns of mushroom evolution.</title>
        <authorList>
            <person name="Varga T."/>
            <person name="Krizsan K."/>
            <person name="Foldi C."/>
            <person name="Dima B."/>
            <person name="Sanchez-Garcia M."/>
            <person name="Sanchez-Ramirez S."/>
            <person name="Szollosi G.J."/>
            <person name="Szarkandi J.G."/>
            <person name="Papp V."/>
            <person name="Albert L."/>
            <person name="Andreopoulos W."/>
            <person name="Angelini C."/>
            <person name="Antonin V."/>
            <person name="Barry K.W."/>
            <person name="Bougher N.L."/>
            <person name="Buchanan P."/>
            <person name="Buyck B."/>
            <person name="Bense V."/>
            <person name="Catcheside P."/>
            <person name="Chovatia M."/>
            <person name="Cooper J."/>
            <person name="Damon W."/>
            <person name="Desjardin D."/>
            <person name="Finy P."/>
            <person name="Geml J."/>
            <person name="Haridas S."/>
            <person name="Hughes K."/>
            <person name="Justo A."/>
            <person name="Karasinski D."/>
            <person name="Kautmanova I."/>
            <person name="Kiss B."/>
            <person name="Kocsube S."/>
            <person name="Kotiranta H."/>
            <person name="LaButti K.M."/>
            <person name="Lechner B.E."/>
            <person name="Liimatainen K."/>
            <person name="Lipzen A."/>
            <person name="Lukacs Z."/>
            <person name="Mihaltcheva S."/>
            <person name="Morgado L.N."/>
            <person name="Niskanen T."/>
            <person name="Noordeloos M.E."/>
            <person name="Ohm R.A."/>
            <person name="Ortiz-Santana B."/>
            <person name="Ovrebo C."/>
            <person name="Racz N."/>
            <person name="Riley R."/>
            <person name="Savchenko A."/>
            <person name="Shiryaev A."/>
            <person name="Soop K."/>
            <person name="Spirin V."/>
            <person name="Szebenyi C."/>
            <person name="Tomsovsky M."/>
            <person name="Tulloss R.E."/>
            <person name="Uehling J."/>
            <person name="Grigoriev I.V."/>
            <person name="Vagvolgyi C."/>
            <person name="Papp T."/>
            <person name="Martin F.M."/>
            <person name="Miettinen O."/>
            <person name="Hibbett D.S."/>
            <person name="Nagy L.G."/>
        </authorList>
    </citation>
    <scope>NUCLEOTIDE SEQUENCE [LARGE SCALE GENOMIC DNA]</scope>
    <source>
        <strain evidence="12 13">CBS 309.79</strain>
    </source>
</reference>
<feature type="transmembrane region" description="Helical" evidence="10">
    <location>
        <begin position="73"/>
        <end position="96"/>
    </location>
</feature>
<dbReference type="GO" id="GO:0015926">
    <property type="term" value="F:glucosidase activity"/>
    <property type="evidence" value="ECO:0007669"/>
    <property type="project" value="TreeGrafter"/>
</dbReference>
<dbReference type="FunFam" id="2.60.120.200:FF:000135">
    <property type="entry name" value="Related to KRE6-glucan synthase subunit"/>
    <property type="match status" value="1"/>
</dbReference>